<accession>A0ABP3G457</accession>
<reference evidence="3" key="1">
    <citation type="journal article" date="2019" name="Int. J. Syst. Evol. Microbiol.">
        <title>The Global Catalogue of Microorganisms (GCM) 10K type strain sequencing project: providing services to taxonomists for standard genome sequencing and annotation.</title>
        <authorList>
            <consortium name="The Broad Institute Genomics Platform"/>
            <consortium name="The Broad Institute Genome Sequencing Center for Infectious Disease"/>
            <person name="Wu L."/>
            <person name="Ma J."/>
        </authorList>
    </citation>
    <scope>NUCLEOTIDE SEQUENCE [LARGE SCALE GENOMIC DNA]</scope>
    <source>
        <strain evidence="3">JCM 4565</strain>
    </source>
</reference>
<dbReference type="Pfam" id="PF04149">
    <property type="entry name" value="DUF397"/>
    <property type="match status" value="1"/>
</dbReference>
<proteinExistence type="predicted"/>
<dbReference type="RefSeq" id="WP_344115848.1">
    <property type="nucleotide sequence ID" value="NZ_BAAABW010000002.1"/>
</dbReference>
<evidence type="ECO:0000313" key="3">
    <source>
        <dbReference type="Proteomes" id="UP001500063"/>
    </source>
</evidence>
<dbReference type="EMBL" id="BAAABW010000002">
    <property type="protein sequence ID" value="GAA0333413.1"/>
    <property type="molecule type" value="Genomic_DNA"/>
</dbReference>
<keyword evidence="3" id="KW-1185">Reference proteome</keyword>
<protein>
    <recommendedName>
        <fullName evidence="1">DUF397 domain-containing protein</fullName>
    </recommendedName>
</protein>
<dbReference type="InterPro" id="IPR007278">
    <property type="entry name" value="DUF397"/>
</dbReference>
<name>A0ABP3G457_9ACTN</name>
<sequence length="66" mass="6792">MATYAWQKSSYSHEGANCLNIATADGSTLLLCESDDPTSVLTPAPAKLGALISAVKGGHLTREGCP</sequence>
<evidence type="ECO:0000259" key="1">
    <source>
        <dbReference type="Pfam" id="PF04149"/>
    </source>
</evidence>
<comment type="caution">
    <text evidence="2">The sequence shown here is derived from an EMBL/GenBank/DDBJ whole genome shotgun (WGS) entry which is preliminary data.</text>
</comment>
<evidence type="ECO:0000313" key="2">
    <source>
        <dbReference type="EMBL" id="GAA0333413.1"/>
    </source>
</evidence>
<organism evidence="2 3">
    <name type="scientific">Streptomyces blastmyceticus</name>
    <dbReference type="NCBI Taxonomy" id="68180"/>
    <lineage>
        <taxon>Bacteria</taxon>
        <taxon>Bacillati</taxon>
        <taxon>Actinomycetota</taxon>
        <taxon>Actinomycetes</taxon>
        <taxon>Kitasatosporales</taxon>
        <taxon>Streptomycetaceae</taxon>
        <taxon>Streptomyces</taxon>
    </lineage>
</organism>
<gene>
    <name evidence="2" type="ORF">GCM10010319_06700</name>
</gene>
<dbReference type="Proteomes" id="UP001500063">
    <property type="component" value="Unassembled WGS sequence"/>
</dbReference>
<feature type="domain" description="DUF397" evidence="1">
    <location>
        <begin position="5"/>
        <end position="56"/>
    </location>
</feature>